<name>A0ABU1V9M2_9BURK</name>
<feature type="compositionally biased region" description="Basic and acidic residues" evidence="1">
    <location>
        <begin position="27"/>
        <end position="37"/>
    </location>
</feature>
<dbReference type="EMBL" id="JAVDWE010000004">
    <property type="protein sequence ID" value="MDR7094164.1"/>
    <property type="molecule type" value="Genomic_DNA"/>
</dbReference>
<dbReference type="Proteomes" id="UP001265550">
    <property type="component" value="Unassembled WGS sequence"/>
</dbReference>
<protein>
    <submittedName>
        <fullName evidence="2">Uncharacterized protein</fullName>
    </submittedName>
</protein>
<comment type="caution">
    <text evidence="2">The sequence shown here is derived from an EMBL/GenBank/DDBJ whole genome shotgun (WGS) entry which is preliminary data.</text>
</comment>
<organism evidence="2 3">
    <name type="scientific">Hydrogenophaga laconesensis</name>
    <dbReference type="NCBI Taxonomy" id="1805971"/>
    <lineage>
        <taxon>Bacteria</taxon>
        <taxon>Pseudomonadati</taxon>
        <taxon>Pseudomonadota</taxon>
        <taxon>Betaproteobacteria</taxon>
        <taxon>Burkholderiales</taxon>
        <taxon>Comamonadaceae</taxon>
        <taxon>Hydrogenophaga</taxon>
    </lineage>
</organism>
<reference evidence="2 3" key="1">
    <citation type="submission" date="2023-07" db="EMBL/GenBank/DDBJ databases">
        <title>Sorghum-associated microbial communities from plants grown in Nebraska, USA.</title>
        <authorList>
            <person name="Schachtman D."/>
        </authorList>
    </citation>
    <scope>NUCLEOTIDE SEQUENCE [LARGE SCALE GENOMIC DNA]</scope>
    <source>
        <strain evidence="2 3">BE240</strain>
    </source>
</reference>
<evidence type="ECO:0000313" key="3">
    <source>
        <dbReference type="Proteomes" id="UP001265550"/>
    </source>
</evidence>
<gene>
    <name evidence="2" type="ORF">J2X09_001902</name>
</gene>
<sequence>MKEVEYFYWMLPPDEWSKKPRQSRWKMSREDAAKRGLAEPVLSSREIRLKGETPEEEAEHQRKMHTDSWLKVKDDSGDKPGIK</sequence>
<feature type="compositionally biased region" description="Basic and acidic residues" evidence="1">
    <location>
        <begin position="45"/>
        <end position="83"/>
    </location>
</feature>
<accession>A0ABU1V9M2</accession>
<evidence type="ECO:0000256" key="1">
    <source>
        <dbReference type="SAM" id="MobiDB-lite"/>
    </source>
</evidence>
<feature type="region of interest" description="Disordered" evidence="1">
    <location>
        <begin position="15"/>
        <end position="83"/>
    </location>
</feature>
<dbReference type="RefSeq" id="WP_204733132.1">
    <property type="nucleotide sequence ID" value="NZ_JAVDWE010000004.1"/>
</dbReference>
<proteinExistence type="predicted"/>
<evidence type="ECO:0000313" key="2">
    <source>
        <dbReference type="EMBL" id="MDR7094164.1"/>
    </source>
</evidence>
<keyword evidence="3" id="KW-1185">Reference proteome</keyword>